<evidence type="ECO:0000313" key="3">
    <source>
        <dbReference type="Proteomes" id="UP001163255"/>
    </source>
</evidence>
<reference evidence="2" key="1">
    <citation type="submission" date="2022-10" db="EMBL/GenBank/DDBJ databases">
        <title>Completed Genome Sequence of two octocoral isolated bacterium, Endozoicomonas euniceicola EF212T and Endozoicomonas gorgoniicola PS125T.</title>
        <authorList>
            <person name="Chiou Y.-J."/>
            <person name="Chen Y.-H."/>
        </authorList>
    </citation>
    <scope>NUCLEOTIDE SEQUENCE</scope>
    <source>
        <strain evidence="2">EF212</strain>
    </source>
</reference>
<feature type="compositionally biased region" description="Polar residues" evidence="1">
    <location>
        <begin position="36"/>
        <end position="47"/>
    </location>
</feature>
<keyword evidence="3" id="KW-1185">Reference proteome</keyword>
<gene>
    <name evidence="2" type="ORF">NX720_00720</name>
</gene>
<dbReference type="Proteomes" id="UP001163255">
    <property type="component" value="Chromosome"/>
</dbReference>
<protein>
    <submittedName>
        <fullName evidence="2">Uncharacterized protein</fullName>
    </submittedName>
</protein>
<proteinExistence type="predicted"/>
<dbReference type="EMBL" id="CP103300">
    <property type="protein sequence ID" value="UYM16491.1"/>
    <property type="molecule type" value="Genomic_DNA"/>
</dbReference>
<organism evidence="2 3">
    <name type="scientific">Endozoicomonas euniceicola</name>
    <dbReference type="NCBI Taxonomy" id="1234143"/>
    <lineage>
        <taxon>Bacteria</taxon>
        <taxon>Pseudomonadati</taxon>
        <taxon>Pseudomonadota</taxon>
        <taxon>Gammaproteobacteria</taxon>
        <taxon>Oceanospirillales</taxon>
        <taxon>Endozoicomonadaceae</taxon>
        <taxon>Endozoicomonas</taxon>
    </lineage>
</organism>
<feature type="region of interest" description="Disordered" evidence="1">
    <location>
        <begin position="34"/>
        <end position="58"/>
    </location>
</feature>
<sequence>MLIKCCRVAIRTVLEDDNIRTLAHEPYMLSTGHIHASSQASKRSSGLKNGVSVVKQTG</sequence>
<evidence type="ECO:0000313" key="2">
    <source>
        <dbReference type="EMBL" id="UYM16491.1"/>
    </source>
</evidence>
<accession>A0ABY6GUP1</accession>
<name>A0ABY6GUP1_9GAMM</name>
<dbReference type="RefSeq" id="WP_262598785.1">
    <property type="nucleotide sequence ID" value="NZ_CP103300.1"/>
</dbReference>
<evidence type="ECO:0000256" key="1">
    <source>
        <dbReference type="SAM" id="MobiDB-lite"/>
    </source>
</evidence>